<name>A0A2L1JBL1_9PSED</name>
<evidence type="ECO:0000313" key="2">
    <source>
        <dbReference type="Proteomes" id="UP000237830"/>
    </source>
</evidence>
<protein>
    <submittedName>
        <fullName evidence="1">Uncharacterized protein</fullName>
    </submittedName>
</protein>
<accession>A0A2L1JBL1</accession>
<gene>
    <name evidence="1" type="ORF">CYL20_15345</name>
</gene>
<dbReference type="EMBL" id="CP025494">
    <property type="protein sequence ID" value="AVE05859.1"/>
    <property type="molecule type" value="Genomic_DNA"/>
</dbReference>
<reference evidence="1 2" key="1">
    <citation type="submission" date="2017-12" db="EMBL/GenBank/DDBJ databases">
        <title>Genome sequence of Pseudomonas palleroniana MAB3.</title>
        <authorList>
            <person name="Nascimento F.X."/>
        </authorList>
    </citation>
    <scope>NUCLEOTIDE SEQUENCE [LARGE SCALE GENOMIC DNA]</scope>
    <source>
        <strain evidence="1 2">MAB3</strain>
    </source>
</reference>
<dbReference type="Proteomes" id="UP000237830">
    <property type="component" value="Chromosome"/>
</dbReference>
<proteinExistence type="predicted"/>
<dbReference type="AlphaFoldDB" id="A0A2L1JBL1"/>
<evidence type="ECO:0000313" key="1">
    <source>
        <dbReference type="EMBL" id="AVE05859.1"/>
    </source>
</evidence>
<organism evidence="1 2">
    <name type="scientific">Pseudomonas palleroniana</name>
    <dbReference type="NCBI Taxonomy" id="191390"/>
    <lineage>
        <taxon>Bacteria</taxon>
        <taxon>Pseudomonadati</taxon>
        <taxon>Pseudomonadota</taxon>
        <taxon>Gammaproteobacteria</taxon>
        <taxon>Pseudomonadales</taxon>
        <taxon>Pseudomonadaceae</taxon>
        <taxon>Pseudomonas</taxon>
    </lineage>
</organism>
<sequence length="94" mass="10335">MHEVRKKPIKNRQLDWLFFVQRATGLDLYGLWTSANRLSTHGSTGIVGNVAASLLAKNLRAPRQTGHAALSLTFFASKLAPTRISEPRLPQPAA</sequence>